<protein>
    <submittedName>
        <fullName evidence="1">Uncharacterized protein</fullName>
    </submittedName>
</protein>
<gene>
    <name evidence="1" type="ORF">LRLP16767_LRPG3B_01602</name>
</gene>
<dbReference type="EMBL" id="LN887290">
    <property type="protein sequence ID" value="CUR37803.1"/>
    <property type="molecule type" value="Genomic_DNA"/>
</dbReference>
<sequence length="166" mass="19418">MTQQQTTNKLQGIQRYYTRTIQGEHANTYYIEPRETCPMYILNSDDRFVVLAFDRDDNYIVVDDKRYYLNKYNSVKATDKIQQRVAVVDLDELQKSKAYPYSSKFSHRYTSSFKSFDELRHLAMKQYESNGVPFVKQVAVYNEETATCSYIYEPSFANATDPVTAA</sequence>
<reference evidence="1" key="1">
    <citation type="submission" date="2015-10" db="EMBL/GenBank/DDBJ databases">
        <authorList>
            <person name="Gilbert D.G."/>
        </authorList>
    </citation>
    <scope>NUCLEOTIDE SEQUENCE</scope>
    <source>
        <strain evidence="1">Pg-3b</strain>
    </source>
</reference>
<dbReference type="RefSeq" id="WP_078009065.1">
    <property type="nucleotide sequence ID" value="NZ_CP137611.1"/>
</dbReference>
<organism evidence="1">
    <name type="scientific">Limosilactobacillus reuteri</name>
    <name type="common">Lactobacillus reuteri</name>
    <dbReference type="NCBI Taxonomy" id="1598"/>
    <lineage>
        <taxon>Bacteria</taxon>
        <taxon>Bacillati</taxon>
        <taxon>Bacillota</taxon>
        <taxon>Bacilli</taxon>
        <taxon>Lactobacillales</taxon>
        <taxon>Lactobacillaceae</taxon>
        <taxon>Limosilactobacillus</taxon>
    </lineage>
</organism>
<accession>A0A0U5JMP8</accession>
<proteinExistence type="predicted"/>
<name>A0A0U5JMP8_LIMRT</name>
<dbReference type="AlphaFoldDB" id="A0A0U5JMP8"/>
<evidence type="ECO:0000313" key="1">
    <source>
        <dbReference type="EMBL" id="CUR37803.1"/>
    </source>
</evidence>